<comment type="caution">
    <text evidence="1">The sequence shown here is derived from an EMBL/GenBank/DDBJ whole genome shotgun (WGS) entry which is preliminary data.</text>
</comment>
<dbReference type="EMBL" id="NBSK02000002">
    <property type="protein sequence ID" value="KAJ0223094.1"/>
    <property type="molecule type" value="Genomic_DNA"/>
</dbReference>
<reference evidence="1 2" key="1">
    <citation type="journal article" date="2017" name="Nat. Commun.">
        <title>Genome assembly with in vitro proximity ligation data and whole-genome triplication in lettuce.</title>
        <authorList>
            <person name="Reyes-Chin-Wo S."/>
            <person name="Wang Z."/>
            <person name="Yang X."/>
            <person name="Kozik A."/>
            <person name="Arikit S."/>
            <person name="Song C."/>
            <person name="Xia L."/>
            <person name="Froenicke L."/>
            <person name="Lavelle D.O."/>
            <person name="Truco M.J."/>
            <person name="Xia R."/>
            <person name="Zhu S."/>
            <person name="Xu C."/>
            <person name="Xu H."/>
            <person name="Xu X."/>
            <person name="Cox K."/>
            <person name="Korf I."/>
            <person name="Meyers B.C."/>
            <person name="Michelmore R.W."/>
        </authorList>
    </citation>
    <scope>NUCLEOTIDE SEQUENCE [LARGE SCALE GENOMIC DNA]</scope>
    <source>
        <strain evidence="2">cv. Salinas</strain>
        <tissue evidence="1">Seedlings</tissue>
    </source>
</reference>
<dbReference type="Proteomes" id="UP000235145">
    <property type="component" value="Unassembled WGS sequence"/>
</dbReference>
<organism evidence="1 2">
    <name type="scientific">Lactuca sativa</name>
    <name type="common">Garden lettuce</name>
    <dbReference type="NCBI Taxonomy" id="4236"/>
    <lineage>
        <taxon>Eukaryota</taxon>
        <taxon>Viridiplantae</taxon>
        <taxon>Streptophyta</taxon>
        <taxon>Embryophyta</taxon>
        <taxon>Tracheophyta</taxon>
        <taxon>Spermatophyta</taxon>
        <taxon>Magnoliopsida</taxon>
        <taxon>eudicotyledons</taxon>
        <taxon>Gunneridae</taxon>
        <taxon>Pentapetalae</taxon>
        <taxon>asterids</taxon>
        <taxon>campanulids</taxon>
        <taxon>Asterales</taxon>
        <taxon>Asteraceae</taxon>
        <taxon>Cichorioideae</taxon>
        <taxon>Cichorieae</taxon>
        <taxon>Lactucinae</taxon>
        <taxon>Lactuca</taxon>
    </lineage>
</organism>
<sequence length="172" mass="19686">MWFKTNEIRISGLISESVSEISDIRIFGYGFGYQKSTIRIFGYPILNTPTWDTRVLFFLSPISRAEIGTTQFHLREVPFISVSVLLYLIISVQIEDDTTHPILATSTSLNLKGYHRLHLYKNRHLELERELGLDSSSFSIFMQFRRATAASFSPYLIIATPGQSNNLIFLSN</sequence>
<accession>A0A9R1WFY2</accession>
<protein>
    <submittedName>
        <fullName evidence="1">Uncharacterized protein</fullName>
    </submittedName>
</protein>
<name>A0A9R1WFY2_LACSA</name>
<dbReference type="AlphaFoldDB" id="A0A9R1WFY2"/>
<gene>
    <name evidence="1" type="ORF">LSAT_V11C200078410</name>
</gene>
<evidence type="ECO:0000313" key="1">
    <source>
        <dbReference type="EMBL" id="KAJ0223094.1"/>
    </source>
</evidence>
<proteinExistence type="predicted"/>
<evidence type="ECO:0000313" key="2">
    <source>
        <dbReference type="Proteomes" id="UP000235145"/>
    </source>
</evidence>
<keyword evidence="2" id="KW-1185">Reference proteome</keyword>